<sequence length="344" mass="37906">MGDRRRAPRRRSRARGDRRRAADRRRDPGPDRAARGRRARAPEATAGGRGGPGRRRGLTARARGPDGRRRGPRARPARAPGPAVDPDGRPLAGPQIARGSRPVWYFPLVGAAEQVRDADPTLELLARVPVFETLGPDDLARVAEVAVPRRFQPQQVIFREGDSSDTCYVVREGHCRAVRHHADGRAITLAHFGSGDIFGELAMFDTETRSATVEALDRVQALAILATDMRRLMREHPEISAKLVIALGRRLREANERLTRQSFQTVQSRVAGVLAELVRQAQVEGAGERDIEIRITQADIAQLAGSSRESASRFLAVLERAHVLAQGRGRITVHDPAALSRYVY</sequence>
<evidence type="ECO:0000256" key="3">
    <source>
        <dbReference type="ARBA" id="ARBA00023163"/>
    </source>
</evidence>
<dbReference type="PROSITE" id="PS51063">
    <property type="entry name" value="HTH_CRP_2"/>
    <property type="match status" value="1"/>
</dbReference>
<dbReference type="GO" id="GO:0005829">
    <property type="term" value="C:cytosol"/>
    <property type="evidence" value="ECO:0007669"/>
    <property type="project" value="TreeGrafter"/>
</dbReference>
<reference evidence="7 8" key="1">
    <citation type="journal article" date="2013" name="Biodegradation">
        <title>Quantitative proteomic analysis of ibuprofen-degrading Patulibacter sp. strain I11.</title>
        <authorList>
            <person name="Almeida B."/>
            <person name="Kjeldal H."/>
            <person name="Lolas I."/>
            <person name="Knudsen A.D."/>
            <person name="Carvalho G."/>
            <person name="Nielsen K.L."/>
            <person name="Barreto Crespo M.T."/>
            <person name="Stensballe A."/>
            <person name="Nielsen J.L."/>
        </authorList>
    </citation>
    <scope>NUCLEOTIDE SEQUENCE [LARGE SCALE GENOMIC DNA]</scope>
    <source>
        <strain evidence="7 8">I11</strain>
    </source>
</reference>
<dbReference type="GO" id="GO:0003677">
    <property type="term" value="F:DNA binding"/>
    <property type="evidence" value="ECO:0007669"/>
    <property type="project" value="UniProtKB-KW"/>
</dbReference>
<dbReference type="CDD" id="cd00038">
    <property type="entry name" value="CAP_ED"/>
    <property type="match status" value="1"/>
</dbReference>
<evidence type="ECO:0000256" key="2">
    <source>
        <dbReference type="ARBA" id="ARBA00023125"/>
    </source>
</evidence>
<name>H0E7H1_9ACTN</name>
<dbReference type="Pfam" id="PF00027">
    <property type="entry name" value="cNMP_binding"/>
    <property type="match status" value="1"/>
</dbReference>
<dbReference type="Proteomes" id="UP000005143">
    <property type="component" value="Unassembled WGS sequence"/>
</dbReference>
<protein>
    <submittedName>
        <fullName evidence="7">cAMP-binding protein</fullName>
    </submittedName>
</protein>
<dbReference type="SUPFAM" id="SSF46785">
    <property type="entry name" value="Winged helix' DNA-binding domain"/>
    <property type="match status" value="1"/>
</dbReference>
<keyword evidence="3" id="KW-0804">Transcription</keyword>
<dbReference type="SMART" id="SM00100">
    <property type="entry name" value="cNMP"/>
    <property type="match status" value="1"/>
</dbReference>
<dbReference type="PROSITE" id="PS50042">
    <property type="entry name" value="CNMP_BINDING_3"/>
    <property type="match status" value="1"/>
</dbReference>
<evidence type="ECO:0000313" key="7">
    <source>
        <dbReference type="EMBL" id="EHN10391.1"/>
    </source>
</evidence>
<dbReference type="OrthoDB" id="892842at2"/>
<feature type="compositionally biased region" description="Basic residues" evidence="4">
    <location>
        <begin position="1"/>
        <end position="23"/>
    </location>
</feature>
<evidence type="ECO:0000313" key="8">
    <source>
        <dbReference type="Proteomes" id="UP000005143"/>
    </source>
</evidence>
<dbReference type="PROSITE" id="PS00889">
    <property type="entry name" value="CNMP_BINDING_2"/>
    <property type="match status" value="1"/>
</dbReference>
<gene>
    <name evidence="7" type="ORF">PAI11_27730</name>
</gene>
<dbReference type="InterPro" id="IPR014710">
    <property type="entry name" value="RmlC-like_jellyroll"/>
</dbReference>
<dbReference type="SUPFAM" id="SSF51206">
    <property type="entry name" value="cAMP-binding domain-like"/>
    <property type="match status" value="1"/>
</dbReference>
<dbReference type="GO" id="GO:0003700">
    <property type="term" value="F:DNA-binding transcription factor activity"/>
    <property type="evidence" value="ECO:0007669"/>
    <property type="project" value="TreeGrafter"/>
</dbReference>
<organism evidence="7 8">
    <name type="scientific">Patulibacter medicamentivorans</name>
    <dbReference type="NCBI Taxonomy" id="1097667"/>
    <lineage>
        <taxon>Bacteria</taxon>
        <taxon>Bacillati</taxon>
        <taxon>Actinomycetota</taxon>
        <taxon>Thermoleophilia</taxon>
        <taxon>Solirubrobacterales</taxon>
        <taxon>Patulibacteraceae</taxon>
        <taxon>Patulibacter</taxon>
    </lineage>
</organism>
<dbReference type="SMART" id="SM00419">
    <property type="entry name" value="HTH_CRP"/>
    <property type="match status" value="1"/>
</dbReference>
<evidence type="ECO:0000259" key="5">
    <source>
        <dbReference type="PROSITE" id="PS50042"/>
    </source>
</evidence>
<dbReference type="Pfam" id="PF13545">
    <property type="entry name" value="HTH_Crp_2"/>
    <property type="match status" value="1"/>
</dbReference>
<accession>H0E7H1</accession>
<dbReference type="EMBL" id="AGUD01000224">
    <property type="protein sequence ID" value="EHN10391.1"/>
    <property type="molecule type" value="Genomic_DNA"/>
</dbReference>
<dbReference type="InterPro" id="IPR012318">
    <property type="entry name" value="HTH_CRP"/>
</dbReference>
<dbReference type="InterPro" id="IPR036390">
    <property type="entry name" value="WH_DNA-bd_sf"/>
</dbReference>
<dbReference type="PANTHER" id="PTHR24567:SF74">
    <property type="entry name" value="HTH-TYPE TRANSCRIPTIONAL REGULATOR ARCR"/>
    <property type="match status" value="1"/>
</dbReference>
<proteinExistence type="predicted"/>
<dbReference type="InterPro" id="IPR018488">
    <property type="entry name" value="cNMP-bd_CS"/>
</dbReference>
<dbReference type="InterPro" id="IPR018490">
    <property type="entry name" value="cNMP-bd_dom_sf"/>
</dbReference>
<feature type="domain" description="Cyclic nucleotide-binding" evidence="5">
    <location>
        <begin position="130"/>
        <end position="250"/>
    </location>
</feature>
<keyword evidence="1" id="KW-0805">Transcription regulation</keyword>
<feature type="region of interest" description="Disordered" evidence="4">
    <location>
        <begin position="1"/>
        <end position="96"/>
    </location>
</feature>
<dbReference type="PANTHER" id="PTHR24567">
    <property type="entry name" value="CRP FAMILY TRANSCRIPTIONAL REGULATORY PROTEIN"/>
    <property type="match status" value="1"/>
</dbReference>
<comment type="caution">
    <text evidence="7">The sequence shown here is derived from an EMBL/GenBank/DDBJ whole genome shotgun (WGS) entry which is preliminary data.</text>
</comment>
<dbReference type="InterPro" id="IPR000595">
    <property type="entry name" value="cNMP-bd_dom"/>
</dbReference>
<dbReference type="Gene3D" id="2.60.120.10">
    <property type="entry name" value="Jelly Rolls"/>
    <property type="match status" value="1"/>
</dbReference>
<dbReference type="InterPro" id="IPR050397">
    <property type="entry name" value="Env_Response_Regulators"/>
</dbReference>
<evidence type="ECO:0000256" key="1">
    <source>
        <dbReference type="ARBA" id="ARBA00023015"/>
    </source>
</evidence>
<feature type="compositionally biased region" description="Basic and acidic residues" evidence="4">
    <location>
        <begin position="24"/>
        <end position="34"/>
    </location>
</feature>
<feature type="domain" description="HTH crp-type" evidence="6">
    <location>
        <begin position="264"/>
        <end position="337"/>
    </location>
</feature>
<evidence type="ECO:0000256" key="4">
    <source>
        <dbReference type="SAM" id="MobiDB-lite"/>
    </source>
</evidence>
<keyword evidence="2" id="KW-0238">DNA-binding</keyword>
<dbReference type="InterPro" id="IPR036388">
    <property type="entry name" value="WH-like_DNA-bd_sf"/>
</dbReference>
<evidence type="ECO:0000259" key="6">
    <source>
        <dbReference type="PROSITE" id="PS51063"/>
    </source>
</evidence>
<dbReference type="AlphaFoldDB" id="H0E7H1"/>
<keyword evidence="8" id="KW-1185">Reference proteome</keyword>
<dbReference type="Gene3D" id="1.10.10.10">
    <property type="entry name" value="Winged helix-like DNA-binding domain superfamily/Winged helix DNA-binding domain"/>
    <property type="match status" value="1"/>
</dbReference>
<dbReference type="PATRIC" id="fig|1097667.3.peg.2753"/>